<name>A0A5B2W9Y0_9PSEU</name>
<reference evidence="1 2" key="1">
    <citation type="submission" date="2019-09" db="EMBL/GenBank/DDBJ databases">
        <title>Goodfellowia gen. nov., a new genus of the Pseudonocardineae related to Actinoalloteichus, containing Goodfellowia coeruleoviolacea gen. nov., comb. nov. gen. nov., comb. nov.</title>
        <authorList>
            <person name="Labeda D."/>
        </authorList>
    </citation>
    <scope>NUCLEOTIDE SEQUENCE [LARGE SCALE GENOMIC DNA]</scope>
    <source>
        <strain evidence="1 2">AN110305</strain>
    </source>
</reference>
<dbReference type="Proteomes" id="UP000323454">
    <property type="component" value="Unassembled WGS sequence"/>
</dbReference>
<comment type="caution">
    <text evidence="1">The sequence shown here is derived from an EMBL/GenBank/DDBJ whole genome shotgun (WGS) entry which is preliminary data.</text>
</comment>
<evidence type="ECO:0000313" key="1">
    <source>
        <dbReference type="EMBL" id="KAA2247668.1"/>
    </source>
</evidence>
<dbReference type="OrthoDB" id="3697448at2"/>
<protein>
    <submittedName>
        <fullName evidence="1">ESX-1 secretion-associated protein</fullName>
    </submittedName>
</protein>
<accession>A0A5B2W9Y0</accession>
<proteinExistence type="predicted"/>
<reference evidence="1 2" key="2">
    <citation type="submission" date="2019-09" db="EMBL/GenBank/DDBJ databases">
        <authorList>
            <person name="Jin C."/>
        </authorList>
    </citation>
    <scope>NUCLEOTIDE SEQUENCE [LARGE SCALE GENOMIC DNA]</scope>
    <source>
        <strain evidence="1 2">AN110305</strain>
    </source>
</reference>
<dbReference type="AlphaFoldDB" id="A0A5B2W9Y0"/>
<sequence length="101" mass="10641">MGDSFEVVSENLDAHGNTLDQLTERLRSAVDAAHQVTMSDDAYGILCRPFALLLKPTEEKGIGGLNGAVDAMTATAANVHDTAASYQDIDGTNATLFQVGE</sequence>
<gene>
    <name evidence="1" type="ORF">F0L68_40115</name>
</gene>
<dbReference type="InterPro" id="IPR022536">
    <property type="entry name" value="EspC"/>
</dbReference>
<evidence type="ECO:0000313" key="2">
    <source>
        <dbReference type="Proteomes" id="UP000323454"/>
    </source>
</evidence>
<keyword evidence="2" id="KW-1185">Reference proteome</keyword>
<dbReference type="EMBL" id="VUOB01000109">
    <property type="protein sequence ID" value="KAA2247668.1"/>
    <property type="molecule type" value="Genomic_DNA"/>
</dbReference>
<organism evidence="1 2">
    <name type="scientific">Solihabitans fulvus</name>
    <dbReference type="NCBI Taxonomy" id="1892852"/>
    <lineage>
        <taxon>Bacteria</taxon>
        <taxon>Bacillati</taxon>
        <taxon>Actinomycetota</taxon>
        <taxon>Actinomycetes</taxon>
        <taxon>Pseudonocardiales</taxon>
        <taxon>Pseudonocardiaceae</taxon>
        <taxon>Solihabitans</taxon>
    </lineage>
</organism>
<dbReference type="GO" id="GO:0009306">
    <property type="term" value="P:protein secretion"/>
    <property type="evidence" value="ECO:0007669"/>
    <property type="project" value="InterPro"/>
</dbReference>
<dbReference type="RefSeq" id="WP_149855161.1">
    <property type="nucleotide sequence ID" value="NZ_VUOB01000109.1"/>
</dbReference>
<dbReference type="Pfam" id="PF10824">
    <property type="entry name" value="T7SS_ESX_EspC"/>
    <property type="match status" value="1"/>
</dbReference>